<dbReference type="AlphaFoldDB" id="A0AAW0PGC6"/>
<organism evidence="2 3">
    <name type="scientific">Mugilogobius chulae</name>
    <name type="common">yellowstripe goby</name>
    <dbReference type="NCBI Taxonomy" id="88201"/>
    <lineage>
        <taxon>Eukaryota</taxon>
        <taxon>Metazoa</taxon>
        <taxon>Chordata</taxon>
        <taxon>Craniata</taxon>
        <taxon>Vertebrata</taxon>
        <taxon>Euteleostomi</taxon>
        <taxon>Actinopterygii</taxon>
        <taxon>Neopterygii</taxon>
        <taxon>Teleostei</taxon>
        <taxon>Neoteleostei</taxon>
        <taxon>Acanthomorphata</taxon>
        <taxon>Gobiaria</taxon>
        <taxon>Gobiiformes</taxon>
        <taxon>Gobioidei</taxon>
        <taxon>Gobiidae</taxon>
        <taxon>Gobionellinae</taxon>
        <taxon>Mugilogobius</taxon>
    </lineage>
</organism>
<protein>
    <submittedName>
        <fullName evidence="2">Uncharacterized protein</fullName>
    </submittedName>
</protein>
<reference evidence="3" key="1">
    <citation type="submission" date="2024-04" db="EMBL/GenBank/DDBJ databases">
        <title>Salinicola lusitanus LLJ914,a marine bacterium isolated from the Okinawa Trough.</title>
        <authorList>
            <person name="Li J."/>
        </authorList>
    </citation>
    <scope>NUCLEOTIDE SEQUENCE [LARGE SCALE GENOMIC DNA]</scope>
</reference>
<evidence type="ECO:0000313" key="2">
    <source>
        <dbReference type="EMBL" id="KAK7922407.1"/>
    </source>
</evidence>
<dbReference type="EMBL" id="JBBPFD010000006">
    <property type="protein sequence ID" value="KAK7922407.1"/>
    <property type="molecule type" value="Genomic_DNA"/>
</dbReference>
<keyword evidence="3" id="KW-1185">Reference proteome</keyword>
<evidence type="ECO:0000313" key="3">
    <source>
        <dbReference type="Proteomes" id="UP001460270"/>
    </source>
</evidence>
<evidence type="ECO:0000256" key="1">
    <source>
        <dbReference type="SAM" id="MobiDB-lite"/>
    </source>
</evidence>
<feature type="region of interest" description="Disordered" evidence="1">
    <location>
        <begin position="1"/>
        <end position="56"/>
    </location>
</feature>
<proteinExistence type="predicted"/>
<sequence length="271" mass="30752">MLATQDSAQETHSHREEAPETNHDQTEETPKDPEETDQKDDKAMDLKSVKRKSDEPFQLAEKKLRLNEEIDLCLTKDYNKPSISDKITEKSISREENHDVTLRPVMQEYSRETIMKRLEELESERNKLQQILGLEIIKKSQGTMTQCPNEEKTAVSTKEIGCQADLAEKSVSCGSKTQVPKPHEAMIQRTLVNCGFGKSEQQKERNENFKSTGNENHNATLALDELHGIRSNVVVLLTTLLPQLDLSGISLETTDVDNILQQIIEVNELKL</sequence>
<dbReference type="Proteomes" id="UP001460270">
    <property type="component" value="Unassembled WGS sequence"/>
</dbReference>
<feature type="compositionally biased region" description="Basic and acidic residues" evidence="1">
    <location>
        <begin position="9"/>
        <end position="33"/>
    </location>
</feature>
<name>A0AAW0PGC6_9GOBI</name>
<comment type="caution">
    <text evidence="2">The sequence shown here is derived from an EMBL/GenBank/DDBJ whole genome shotgun (WGS) entry which is preliminary data.</text>
</comment>
<gene>
    <name evidence="2" type="ORF">WMY93_009309</name>
</gene>
<feature type="compositionally biased region" description="Basic and acidic residues" evidence="1">
    <location>
        <begin position="39"/>
        <end position="56"/>
    </location>
</feature>
<accession>A0AAW0PGC6</accession>